<comment type="caution">
    <text evidence="2">The sequence shown here is derived from an EMBL/GenBank/DDBJ whole genome shotgun (WGS) entry which is preliminary data.</text>
</comment>
<dbReference type="Gene3D" id="2.70.70.10">
    <property type="entry name" value="Glucose Permease (Domain IIA)"/>
    <property type="match status" value="1"/>
</dbReference>
<gene>
    <name evidence="2" type="ORF">EDD52_10471</name>
</gene>
<dbReference type="OrthoDB" id="9809144at2"/>
<organism evidence="2 3">
    <name type="scientific">Primorskyibacter sedentarius</name>
    <dbReference type="NCBI Taxonomy" id="745311"/>
    <lineage>
        <taxon>Bacteria</taxon>
        <taxon>Pseudomonadati</taxon>
        <taxon>Pseudomonadota</taxon>
        <taxon>Alphaproteobacteria</taxon>
        <taxon>Rhodobacterales</taxon>
        <taxon>Roseobacteraceae</taxon>
        <taxon>Primorskyibacter</taxon>
    </lineage>
</organism>
<dbReference type="InterPro" id="IPR011055">
    <property type="entry name" value="Dup_hybrid_motif"/>
</dbReference>
<accession>A0A4R3JIE7</accession>
<feature type="signal peptide" evidence="1">
    <location>
        <begin position="1"/>
        <end position="17"/>
    </location>
</feature>
<dbReference type="SUPFAM" id="SSF51261">
    <property type="entry name" value="Duplicated hybrid motif"/>
    <property type="match status" value="1"/>
</dbReference>
<reference evidence="2 3" key="1">
    <citation type="submission" date="2019-03" db="EMBL/GenBank/DDBJ databases">
        <title>Genomic Encyclopedia of Type Strains, Phase IV (KMG-IV): sequencing the most valuable type-strain genomes for metagenomic binning, comparative biology and taxonomic classification.</title>
        <authorList>
            <person name="Goeker M."/>
        </authorList>
    </citation>
    <scope>NUCLEOTIDE SEQUENCE [LARGE SCALE GENOMIC DNA]</scope>
    <source>
        <strain evidence="2 3">DSM 104836</strain>
    </source>
</reference>
<evidence type="ECO:0000313" key="2">
    <source>
        <dbReference type="EMBL" id="TCS65285.1"/>
    </source>
</evidence>
<keyword evidence="1" id="KW-0732">Signal</keyword>
<protein>
    <submittedName>
        <fullName evidence="2">Septal ring factor EnvC (AmiA/AmiB activator)</fullName>
    </submittedName>
</protein>
<name>A0A4R3JIE7_9RHOB</name>
<evidence type="ECO:0000313" key="3">
    <source>
        <dbReference type="Proteomes" id="UP000295696"/>
    </source>
</evidence>
<dbReference type="RefSeq" id="WP_132243859.1">
    <property type="nucleotide sequence ID" value="NZ_SLZU01000004.1"/>
</dbReference>
<dbReference type="AlphaFoldDB" id="A0A4R3JIE7"/>
<dbReference type="Proteomes" id="UP000295696">
    <property type="component" value="Unassembled WGS sequence"/>
</dbReference>
<keyword evidence="3" id="KW-1185">Reference proteome</keyword>
<proteinExistence type="predicted"/>
<sequence length="376" mass="39423">MKHLALLLTLLAAPALAQDDPAVAARAAAEALVQAQEQLDEADGARDRVAALTTTVRAYEDGLAALREGLRRVSIRELELSQALQAQEGEISRLLGALMTIGQSDAPTLALHPSGPTGTARAGMLLSDVTPALATQAAALRADLEEVAALRQMQEEAVTRLTEGLSGVQQARTELSQAIDERQDLPRRFTEDPVRTAILIAGTETLEEFAAGLGQMTEDEAQGGLPSITDRKGYLPLPAPGEILRGAGERDAAGVQRPGVVIGTAPRALVTIPTAATIRYVGPLLDYGLVTILEPQADLLIVLAGLAEVYGRAGQVLPAGSPVGMMGGQMPTTDAVLSQSGEEGGAELTETLYMEVREGDDPVDPLTWFSTDKDDA</sequence>
<evidence type="ECO:0000256" key="1">
    <source>
        <dbReference type="SAM" id="SignalP"/>
    </source>
</evidence>
<dbReference type="EMBL" id="SLZU01000004">
    <property type="protein sequence ID" value="TCS65285.1"/>
    <property type="molecule type" value="Genomic_DNA"/>
</dbReference>
<feature type="chain" id="PRO_5020779949" evidence="1">
    <location>
        <begin position="18"/>
        <end position="376"/>
    </location>
</feature>